<protein>
    <submittedName>
        <fullName evidence="2">Uncharacterized protein</fullName>
    </submittedName>
</protein>
<reference evidence="2 3" key="1">
    <citation type="submission" date="2015-12" db="EMBL/GenBank/DDBJ databases">
        <title>Draft genome sequence of Moniliophthora roreri, the causal agent of frosty pod rot of cacao.</title>
        <authorList>
            <person name="Aime M.C."/>
            <person name="Diaz-Valderrama J.R."/>
            <person name="Kijpornyongpan T."/>
            <person name="Phillips-Mora W."/>
        </authorList>
    </citation>
    <scope>NUCLEOTIDE SEQUENCE [LARGE SCALE GENOMIC DNA]</scope>
    <source>
        <strain evidence="2 3">MCA 2952</strain>
    </source>
</reference>
<dbReference type="AlphaFoldDB" id="A0A0W0F2D1"/>
<comment type="caution">
    <text evidence="2">The sequence shown here is derived from an EMBL/GenBank/DDBJ whole genome shotgun (WGS) entry which is preliminary data.</text>
</comment>
<name>A0A0W0F2D1_MONRR</name>
<feature type="region of interest" description="Disordered" evidence="1">
    <location>
        <begin position="257"/>
        <end position="298"/>
    </location>
</feature>
<gene>
    <name evidence="2" type="ORF">WG66_17021</name>
</gene>
<sequence length="298" mass="33276">ARILAESEVVLTAQEEQLSDWKRFQSAYKQIENRQIKERLQEQQEAEEWERAERAAREKAEKEKEEEEQRRVATHAASSATIHKSKAAVTYQLDYIELPLLGDSSKQPCESTLPVTHRKHPRAKEETEADTGVWMEVQEGKECEGCMACGRACKHQVETASGQGRLIGACSACHTSKVKCSFVSMAVGSSKSVAGPLKKKKEKAPGFPKSRPFIEDSDADFIGEEDPAELSRLILLEALEKKAESQTRRLAQVLDIYEIAPSDEEEEGPKVNKGKGKAVEEDGSGEEEVVDEEEEEEK</sequence>
<dbReference type="Proteomes" id="UP000054988">
    <property type="component" value="Unassembled WGS sequence"/>
</dbReference>
<organism evidence="2 3">
    <name type="scientific">Moniliophthora roreri</name>
    <name type="common">Frosty pod rot fungus</name>
    <name type="synonym">Monilia roreri</name>
    <dbReference type="NCBI Taxonomy" id="221103"/>
    <lineage>
        <taxon>Eukaryota</taxon>
        <taxon>Fungi</taxon>
        <taxon>Dikarya</taxon>
        <taxon>Basidiomycota</taxon>
        <taxon>Agaricomycotina</taxon>
        <taxon>Agaricomycetes</taxon>
        <taxon>Agaricomycetidae</taxon>
        <taxon>Agaricales</taxon>
        <taxon>Marasmiineae</taxon>
        <taxon>Marasmiaceae</taxon>
        <taxon>Moniliophthora</taxon>
    </lineage>
</organism>
<proteinExistence type="predicted"/>
<feature type="compositionally biased region" description="Acidic residues" evidence="1">
    <location>
        <begin position="281"/>
        <end position="298"/>
    </location>
</feature>
<accession>A0A0W0F2D1</accession>
<evidence type="ECO:0000313" key="2">
    <source>
        <dbReference type="EMBL" id="KTB30404.1"/>
    </source>
</evidence>
<dbReference type="EMBL" id="LATX01002385">
    <property type="protein sequence ID" value="KTB30404.1"/>
    <property type="molecule type" value="Genomic_DNA"/>
</dbReference>
<evidence type="ECO:0000256" key="1">
    <source>
        <dbReference type="SAM" id="MobiDB-lite"/>
    </source>
</evidence>
<feature type="region of interest" description="Disordered" evidence="1">
    <location>
        <begin position="39"/>
        <end position="79"/>
    </location>
</feature>
<feature type="compositionally biased region" description="Basic and acidic residues" evidence="1">
    <location>
        <begin position="49"/>
        <end position="71"/>
    </location>
</feature>
<feature type="non-terminal residue" evidence="2">
    <location>
        <position position="1"/>
    </location>
</feature>
<evidence type="ECO:0000313" key="3">
    <source>
        <dbReference type="Proteomes" id="UP000054988"/>
    </source>
</evidence>
<feature type="region of interest" description="Disordered" evidence="1">
    <location>
        <begin position="111"/>
        <end position="130"/>
    </location>
</feature>